<dbReference type="SUPFAM" id="SSF56112">
    <property type="entry name" value="Protein kinase-like (PK-like)"/>
    <property type="match status" value="1"/>
</dbReference>
<dbReference type="PROSITE" id="PS00107">
    <property type="entry name" value="PROTEIN_KINASE_ATP"/>
    <property type="match status" value="1"/>
</dbReference>
<organism evidence="5 6">
    <name type="scientific">Fictibacillus iocasae</name>
    <dbReference type="NCBI Taxonomy" id="2715437"/>
    <lineage>
        <taxon>Bacteria</taxon>
        <taxon>Bacillati</taxon>
        <taxon>Bacillota</taxon>
        <taxon>Bacilli</taxon>
        <taxon>Bacillales</taxon>
        <taxon>Fictibacillaceae</taxon>
        <taxon>Fictibacillus</taxon>
    </lineage>
</organism>
<dbReference type="RefSeq" id="WP_379749860.1">
    <property type="nucleotide sequence ID" value="NZ_JBHTCP010000037.1"/>
</dbReference>
<comment type="caution">
    <text evidence="5">The sequence shown here is derived from an EMBL/GenBank/DDBJ whole genome shotgun (WGS) entry which is preliminary data.</text>
</comment>
<evidence type="ECO:0000259" key="4">
    <source>
        <dbReference type="PROSITE" id="PS50011"/>
    </source>
</evidence>
<feature type="region of interest" description="Disordered" evidence="2">
    <location>
        <begin position="273"/>
        <end position="304"/>
    </location>
</feature>
<keyword evidence="6" id="KW-1185">Reference proteome</keyword>
<keyword evidence="1" id="KW-0067">ATP-binding</keyword>
<dbReference type="Pfam" id="PF00069">
    <property type="entry name" value="Pkinase"/>
    <property type="match status" value="1"/>
</dbReference>
<proteinExistence type="predicted"/>
<keyword evidence="5" id="KW-0418">Kinase</keyword>
<dbReference type="InterPro" id="IPR017441">
    <property type="entry name" value="Protein_kinase_ATP_BS"/>
</dbReference>
<evidence type="ECO:0000256" key="2">
    <source>
        <dbReference type="SAM" id="MobiDB-lite"/>
    </source>
</evidence>
<keyword evidence="3" id="KW-0472">Membrane</keyword>
<gene>
    <name evidence="5" type="ORF">ACFQPF_11780</name>
</gene>
<evidence type="ECO:0000313" key="6">
    <source>
        <dbReference type="Proteomes" id="UP001596549"/>
    </source>
</evidence>
<dbReference type="InterPro" id="IPR011009">
    <property type="entry name" value="Kinase-like_dom_sf"/>
</dbReference>
<evidence type="ECO:0000256" key="1">
    <source>
        <dbReference type="PROSITE-ProRule" id="PRU10141"/>
    </source>
</evidence>
<dbReference type="PROSITE" id="PS50011">
    <property type="entry name" value="PROTEIN_KINASE_DOM"/>
    <property type="match status" value="1"/>
</dbReference>
<protein>
    <submittedName>
        <fullName evidence="5">Serine/threonine protein kinase</fullName>
    </submittedName>
</protein>
<dbReference type="SMART" id="SM00220">
    <property type="entry name" value="S_TKc"/>
    <property type="match status" value="1"/>
</dbReference>
<keyword evidence="3" id="KW-0812">Transmembrane</keyword>
<keyword evidence="3" id="KW-1133">Transmembrane helix</keyword>
<dbReference type="GO" id="GO:0004674">
    <property type="term" value="F:protein serine/threonine kinase activity"/>
    <property type="evidence" value="ECO:0007669"/>
    <property type="project" value="UniProtKB-KW"/>
</dbReference>
<name>A0ABW2NWE3_9BACL</name>
<dbReference type="Proteomes" id="UP001596549">
    <property type="component" value="Unassembled WGS sequence"/>
</dbReference>
<keyword evidence="5" id="KW-0808">Transferase</keyword>
<evidence type="ECO:0000256" key="3">
    <source>
        <dbReference type="SAM" id="Phobius"/>
    </source>
</evidence>
<dbReference type="InterPro" id="IPR000719">
    <property type="entry name" value="Prot_kinase_dom"/>
</dbReference>
<reference evidence="6" key="1">
    <citation type="journal article" date="2019" name="Int. J. Syst. Evol. Microbiol.">
        <title>The Global Catalogue of Microorganisms (GCM) 10K type strain sequencing project: providing services to taxonomists for standard genome sequencing and annotation.</title>
        <authorList>
            <consortium name="The Broad Institute Genomics Platform"/>
            <consortium name="The Broad Institute Genome Sequencing Center for Infectious Disease"/>
            <person name="Wu L."/>
            <person name="Ma J."/>
        </authorList>
    </citation>
    <scope>NUCLEOTIDE SEQUENCE [LARGE SCALE GENOMIC DNA]</scope>
    <source>
        <strain evidence="6">NBRC 106396</strain>
    </source>
</reference>
<evidence type="ECO:0000313" key="5">
    <source>
        <dbReference type="EMBL" id="MFC7372354.1"/>
    </source>
</evidence>
<feature type="domain" description="Protein kinase" evidence="4">
    <location>
        <begin position="31"/>
        <end position="333"/>
    </location>
</feature>
<feature type="transmembrane region" description="Helical" evidence="3">
    <location>
        <begin position="309"/>
        <end position="329"/>
    </location>
</feature>
<accession>A0ABW2NWE3</accession>
<keyword evidence="5" id="KW-0723">Serine/threonine-protein kinase</keyword>
<dbReference type="PANTHER" id="PTHR44167">
    <property type="entry name" value="OVARIAN-SPECIFIC SERINE/THREONINE-PROTEIN KINASE LOK-RELATED"/>
    <property type="match status" value="1"/>
</dbReference>
<keyword evidence="1" id="KW-0547">Nucleotide-binding</keyword>
<dbReference type="Gene3D" id="1.10.510.10">
    <property type="entry name" value="Transferase(Phosphotransferase) domain 1"/>
    <property type="match status" value="1"/>
</dbReference>
<feature type="compositionally biased region" description="Low complexity" evidence="2">
    <location>
        <begin position="278"/>
        <end position="288"/>
    </location>
</feature>
<dbReference type="PANTHER" id="PTHR44167:SF31">
    <property type="entry name" value="PROTEIN CBG02007"/>
    <property type="match status" value="1"/>
</dbReference>
<dbReference type="EMBL" id="JBHTCP010000037">
    <property type="protein sequence ID" value="MFC7372354.1"/>
    <property type="molecule type" value="Genomic_DNA"/>
</dbReference>
<sequence length="333" mass="37815">MMNQGMDITKNPVCNLVRGERVCGKWHQNEYVIRRLLGHGATGAVYLAESKAGPAALKIGHDSMSIISEVNVLKAFSRVQGIVLGPSLIDVDDWNSTNSRFPFYVMEYLKGENVFEFLGGHGPEWLGIIMLQLINNLQKLHEAGWVFGDLKPDNLLVTGPPYQIRWIDVGGTTQLGRSVKEYTEFFDRGYWGLGSRVAEPSYDLFAAAMVMINTAYPARFQKKSEPSKQLQEAVRRSVKLQPYEKMLTKALHQKYKTAEEMKRDLLIALQPAGRPSMVKPSPKKTAAPKPKPVPPHNSRSVRRKKKRSWAVDTLLWLTFFFVLYFFYMIGQTM</sequence>
<feature type="binding site" evidence="1">
    <location>
        <position position="58"/>
    </location>
    <ligand>
        <name>ATP</name>
        <dbReference type="ChEBI" id="CHEBI:30616"/>
    </ligand>
</feature>